<keyword evidence="2" id="KW-0645">Protease</keyword>
<feature type="domain" description="Peptidase S26" evidence="3">
    <location>
        <begin position="89"/>
        <end position="162"/>
    </location>
</feature>
<keyword evidence="2" id="KW-1133">Transmembrane helix</keyword>
<dbReference type="CDD" id="cd06530">
    <property type="entry name" value="S26_SPase_I"/>
    <property type="match status" value="1"/>
</dbReference>
<reference evidence="4" key="1">
    <citation type="journal article" date="2005" name="PLoS Biol.">
        <title>New insights into metabolic properties of marine bacteria encoding proteorhodopsins.</title>
        <authorList>
            <person name="Sabehi G."/>
            <person name="Loy A."/>
            <person name="Jung K.H."/>
            <person name="Partha R."/>
            <person name="Spudich J.L."/>
            <person name="Isaacson T."/>
            <person name="Hirschberg J."/>
            <person name="Wagner M."/>
            <person name="Beja O."/>
        </authorList>
    </citation>
    <scope>NUCLEOTIDE SEQUENCE</scope>
</reference>
<dbReference type="Pfam" id="PF10502">
    <property type="entry name" value="Peptidase_S26"/>
    <property type="match status" value="1"/>
</dbReference>
<feature type="transmembrane region" description="Helical" evidence="2">
    <location>
        <begin position="6"/>
        <end position="23"/>
    </location>
</feature>
<organism evidence="4">
    <name type="scientific">uncultured bacterium MedeBAC49C08</name>
    <dbReference type="NCBI Taxonomy" id="332274"/>
    <lineage>
        <taxon>Bacteria</taxon>
        <taxon>environmental samples</taxon>
    </lineage>
</organism>
<evidence type="ECO:0000259" key="3">
    <source>
        <dbReference type="Pfam" id="PF10502"/>
    </source>
</evidence>
<keyword evidence="2" id="KW-0378">Hydrolase</keyword>
<dbReference type="GO" id="GO:0009003">
    <property type="term" value="F:signal peptidase activity"/>
    <property type="evidence" value="ECO:0007669"/>
    <property type="project" value="UniProtKB-EC"/>
</dbReference>
<evidence type="ECO:0000256" key="2">
    <source>
        <dbReference type="RuleBase" id="RU362042"/>
    </source>
</evidence>
<name>Q4PK23_9BACT</name>
<evidence type="ECO:0000313" key="4">
    <source>
        <dbReference type="EMBL" id="AAY82673.1"/>
    </source>
</evidence>
<dbReference type="PANTHER" id="PTHR43390:SF1">
    <property type="entry name" value="CHLOROPLAST PROCESSING PEPTIDASE"/>
    <property type="match status" value="1"/>
</dbReference>
<dbReference type="GO" id="GO:0016020">
    <property type="term" value="C:membrane"/>
    <property type="evidence" value="ECO:0007669"/>
    <property type="project" value="UniProtKB-SubCell"/>
</dbReference>
<dbReference type="EC" id="3.4.21.89" evidence="2"/>
<evidence type="ECO:0000256" key="1">
    <source>
        <dbReference type="ARBA" id="ARBA00009370"/>
    </source>
</evidence>
<dbReference type="Gene3D" id="2.10.109.10">
    <property type="entry name" value="Umud Fragment, subunit A"/>
    <property type="match status" value="1"/>
</dbReference>
<proteinExistence type="inferred from homology"/>
<keyword evidence="2" id="KW-0472">Membrane</keyword>
<comment type="caution">
    <text evidence="2">Lacks conserved residue(s) required for the propagation of feature annotation.</text>
</comment>
<sequence length="195" mass="22657">MNYYFLLYFSLLISLLGIVGWLVSEAKYEGRHSKLINRITFVFPFFALYAWLRLNLDFGIVLVFLTFGSLLIWLLAKYLVIPRASKESRSFFIIILAITIFRSFLYEPFQIPSSSMFPGLKIGDFLLVEKFTYGLRNPVNQKTFIPTGKPKRGDVVIFVPEHTKCSSDFDIANPKGSYSSDREKNQRMYLLEYPL</sequence>
<dbReference type="InterPro" id="IPR019533">
    <property type="entry name" value="Peptidase_S26"/>
</dbReference>
<accession>Q4PK23</accession>
<dbReference type="AlphaFoldDB" id="Q4PK23"/>
<dbReference type="SUPFAM" id="SSF51306">
    <property type="entry name" value="LexA/Signal peptidase"/>
    <property type="match status" value="1"/>
</dbReference>
<feature type="transmembrane region" description="Helical" evidence="2">
    <location>
        <begin position="58"/>
        <end position="76"/>
    </location>
</feature>
<comment type="similarity">
    <text evidence="1 2">Belongs to the peptidase S26 family.</text>
</comment>
<dbReference type="GO" id="GO:0006465">
    <property type="term" value="P:signal peptide processing"/>
    <property type="evidence" value="ECO:0007669"/>
    <property type="project" value="InterPro"/>
</dbReference>
<dbReference type="InterPro" id="IPR036286">
    <property type="entry name" value="LexA/Signal_pep-like_sf"/>
</dbReference>
<feature type="transmembrane region" description="Helical" evidence="2">
    <location>
        <begin position="35"/>
        <end position="52"/>
    </location>
</feature>
<feature type="transmembrane region" description="Helical" evidence="2">
    <location>
        <begin position="88"/>
        <end position="106"/>
    </location>
</feature>
<comment type="subcellular location">
    <subcellularLocation>
        <location evidence="2">Membrane</location>
        <topology evidence="2">Single-pass type II membrane protein</topology>
    </subcellularLocation>
</comment>
<dbReference type="NCBIfam" id="TIGR02227">
    <property type="entry name" value="sigpep_I_bact"/>
    <property type="match status" value="1"/>
</dbReference>
<dbReference type="MEROPS" id="S26.001"/>
<dbReference type="EMBL" id="DQ077554">
    <property type="protein sequence ID" value="AAY82673.1"/>
    <property type="molecule type" value="Genomic_DNA"/>
</dbReference>
<comment type="catalytic activity">
    <reaction evidence="2">
        <text>Cleavage of hydrophobic, N-terminal signal or leader sequences from secreted and periplasmic proteins.</text>
        <dbReference type="EC" id="3.4.21.89"/>
    </reaction>
</comment>
<dbReference type="PANTHER" id="PTHR43390">
    <property type="entry name" value="SIGNAL PEPTIDASE I"/>
    <property type="match status" value="1"/>
</dbReference>
<dbReference type="InterPro" id="IPR000223">
    <property type="entry name" value="Pept_S26A_signal_pept_1"/>
</dbReference>
<protein>
    <recommendedName>
        <fullName evidence="2">Signal peptidase I</fullName>
        <ecNumber evidence="2">3.4.21.89</ecNumber>
    </recommendedName>
</protein>
<dbReference type="GO" id="GO:0004252">
    <property type="term" value="F:serine-type endopeptidase activity"/>
    <property type="evidence" value="ECO:0007669"/>
    <property type="project" value="InterPro"/>
</dbReference>
<keyword evidence="2" id="KW-0812">Transmembrane</keyword>